<gene>
    <name evidence="2" type="ORF">PXEA_LOCUS27124</name>
</gene>
<organism evidence="2 3">
    <name type="scientific">Protopolystoma xenopodis</name>
    <dbReference type="NCBI Taxonomy" id="117903"/>
    <lineage>
        <taxon>Eukaryota</taxon>
        <taxon>Metazoa</taxon>
        <taxon>Spiralia</taxon>
        <taxon>Lophotrochozoa</taxon>
        <taxon>Platyhelminthes</taxon>
        <taxon>Monogenea</taxon>
        <taxon>Polyopisthocotylea</taxon>
        <taxon>Polystomatidea</taxon>
        <taxon>Polystomatidae</taxon>
        <taxon>Protopolystoma</taxon>
    </lineage>
</organism>
<evidence type="ECO:0000313" key="2">
    <source>
        <dbReference type="EMBL" id="VEL33684.1"/>
    </source>
</evidence>
<reference evidence="2" key="1">
    <citation type="submission" date="2018-11" db="EMBL/GenBank/DDBJ databases">
        <authorList>
            <consortium name="Pathogen Informatics"/>
        </authorList>
    </citation>
    <scope>NUCLEOTIDE SEQUENCE</scope>
</reference>
<feature type="compositionally biased region" description="Basic and acidic residues" evidence="1">
    <location>
        <begin position="78"/>
        <end position="100"/>
    </location>
</feature>
<sequence>MEFGSSGFLKQAVSIRWAYKGVCQSGGSAGGGEEESLRRPIGGSTGSPSLAQLPEGTIPLGRMNPASQLSDCPTCRAGSREVRHPGPRGVQEKAHARKLVDTATENGQ</sequence>
<keyword evidence="3" id="KW-1185">Reference proteome</keyword>
<evidence type="ECO:0000313" key="3">
    <source>
        <dbReference type="Proteomes" id="UP000784294"/>
    </source>
</evidence>
<feature type="region of interest" description="Disordered" evidence="1">
    <location>
        <begin position="25"/>
        <end position="108"/>
    </location>
</feature>
<dbReference type="EMBL" id="CAAALY010246221">
    <property type="protein sequence ID" value="VEL33684.1"/>
    <property type="molecule type" value="Genomic_DNA"/>
</dbReference>
<protein>
    <submittedName>
        <fullName evidence="2">Uncharacterized protein</fullName>
    </submittedName>
</protein>
<evidence type="ECO:0000256" key="1">
    <source>
        <dbReference type="SAM" id="MobiDB-lite"/>
    </source>
</evidence>
<comment type="caution">
    <text evidence="2">The sequence shown here is derived from an EMBL/GenBank/DDBJ whole genome shotgun (WGS) entry which is preliminary data.</text>
</comment>
<name>A0A3S5AN85_9PLAT</name>
<accession>A0A3S5AN85</accession>
<dbReference type="Proteomes" id="UP000784294">
    <property type="component" value="Unassembled WGS sequence"/>
</dbReference>
<dbReference type="AlphaFoldDB" id="A0A3S5AN85"/>
<proteinExistence type="predicted"/>